<sequence>MPASTPLLPDSARRAAAWCGVVLLVVGVAAVAIWLVVVLKTAVTPVLLALLGTALLGPSPSSTPCASRWAC</sequence>
<keyword evidence="1" id="KW-0472">Membrane</keyword>
<name>A0ABQ2T518_STRBA</name>
<keyword evidence="3" id="KW-1185">Reference proteome</keyword>
<proteinExistence type="predicted"/>
<gene>
    <name evidence="2" type="ORF">GCM10010253_28320</name>
</gene>
<protein>
    <submittedName>
        <fullName evidence="2">Uncharacterized protein</fullName>
    </submittedName>
</protein>
<reference evidence="3" key="1">
    <citation type="journal article" date="2019" name="Int. J. Syst. Evol. Microbiol.">
        <title>The Global Catalogue of Microorganisms (GCM) 10K type strain sequencing project: providing services to taxonomists for standard genome sequencing and annotation.</title>
        <authorList>
            <consortium name="The Broad Institute Genomics Platform"/>
            <consortium name="The Broad Institute Genome Sequencing Center for Infectious Disease"/>
            <person name="Wu L."/>
            <person name="Ma J."/>
        </authorList>
    </citation>
    <scope>NUCLEOTIDE SEQUENCE [LARGE SCALE GENOMIC DNA]</scope>
    <source>
        <strain evidence="3">JCM 4350</strain>
    </source>
</reference>
<evidence type="ECO:0000256" key="1">
    <source>
        <dbReference type="SAM" id="Phobius"/>
    </source>
</evidence>
<dbReference type="EMBL" id="BMSZ01000007">
    <property type="protein sequence ID" value="GGS52388.1"/>
    <property type="molecule type" value="Genomic_DNA"/>
</dbReference>
<dbReference type="Proteomes" id="UP000659767">
    <property type="component" value="Unassembled WGS sequence"/>
</dbReference>
<feature type="transmembrane region" description="Helical" evidence="1">
    <location>
        <begin position="15"/>
        <end position="39"/>
    </location>
</feature>
<keyword evidence="1" id="KW-1133">Transmembrane helix</keyword>
<organism evidence="2 3">
    <name type="scientific">Streptomyces badius</name>
    <dbReference type="NCBI Taxonomy" id="1941"/>
    <lineage>
        <taxon>Bacteria</taxon>
        <taxon>Bacillati</taxon>
        <taxon>Actinomycetota</taxon>
        <taxon>Actinomycetes</taxon>
        <taxon>Kitasatosporales</taxon>
        <taxon>Streptomycetaceae</taxon>
        <taxon>Streptomyces</taxon>
    </lineage>
</organism>
<evidence type="ECO:0000313" key="3">
    <source>
        <dbReference type="Proteomes" id="UP000659767"/>
    </source>
</evidence>
<evidence type="ECO:0000313" key="2">
    <source>
        <dbReference type="EMBL" id="GGS52388.1"/>
    </source>
</evidence>
<accession>A0ABQ2T518</accession>
<keyword evidence="1" id="KW-0812">Transmembrane</keyword>
<comment type="caution">
    <text evidence="2">The sequence shown here is derived from an EMBL/GenBank/DDBJ whole genome shotgun (WGS) entry which is preliminary data.</text>
</comment>